<evidence type="ECO:0000259" key="2">
    <source>
        <dbReference type="Pfam" id="PF04149"/>
    </source>
</evidence>
<dbReference type="Pfam" id="PF04149">
    <property type="entry name" value="DUF397"/>
    <property type="match status" value="1"/>
</dbReference>
<keyword evidence="4" id="KW-1185">Reference proteome</keyword>
<dbReference type="InterPro" id="IPR007278">
    <property type="entry name" value="DUF397"/>
</dbReference>
<protein>
    <submittedName>
        <fullName evidence="3">Uncharacterized protein DUF397</fullName>
    </submittedName>
</protein>
<feature type="domain" description="DUF397" evidence="2">
    <location>
        <begin position="10"/>
        <end position="61"/>
    </location>
</feature>
<feature type="region of interest" description="Disordered" evidence="1">
    <location>
        <begin position="1"/>
        <end position="20"/>
    </location>
</feature>
<dbReference type="OrthoDB" id="4570646at2"/>
<proteinExistence type="predicted"/>
<dbReference type="EMBL" id="PYGA01000008">
    <property type="protein sequence ID" value="PSK97439.1"/>
    <property type="molecule type" value="Genomic_DNA"/>
</dbReference>
<comment type="caution">
    <text evidence="3">The sequence shown here is derived from an EMBL/GenBank/DDBJ whole genome shotgun (WGS) entry which is preliminary data.</text>
</comment>
<dbReference type="RefSeq" id="WP_106583320.1">
    <property type="nucleotide sequence ID" value="NZ_PYGA01000008.1"/>
</dbReference>
<evidence type="ECO:0000313" key="3">
    <source>
        <dbReference type="EMBL" id="PSK97439.1"/>
    </source>
</evidence>
<dbReference type="Proteomes" id="UP000240542">
    <property type="component" value="Unassembled WGS sequence"/>
</dbReference>
<accession>A0A2P8DJS0</accession>
<feature type="compositionally biased region" description="Basic and acidic residues" evidence="1">
    <location>
        <begin position="1"/>
        <end position="10"/>
    </location>
</feature>
<evidence type="ECO:0000256" key="1">
    <source>
        <dbReference type="SAM" id="MobiDB-lite"/>
    </source>
</evidence>
<gene>
    <name evidence="3" type="ORF">CLV63_108159</name>
</gene>
<dbReference type="AlphaFoldDB" id="A0A2P8DJS0"/>
<organism evidence="3 4">
    <name type="scientific">Murinocardiopsis flavida</name>
    <dbReference type="NCBI Taxonomy" id="645275"/>
    <lineage>
        <taxon>Bacteria</taxon>
        <taxon>Bacillati</taxon>
        <taxon>Actinomycetota</taxon>
        <taxon>Actinomycetes</taxon>
        <taxon>Streptosporangiales</taxon>
        <taxon>Nocardiopsidaceae</taxon>
        <taxon>Murinocardiopsis</taxon>
    </lineage>
</organism>
<sequence>MTAFDDKDPVWRTSSYSGTGGGQCVEVASCRTATAVRDSKRHGAETLIFSAPAWAAFVEAVARGEL</sequence>
<name>A0A2P8DJS0_9ACTN</name>
<evidence type="ECO:0000313" key="4">
    <source>
        <dbReference type="Proteomes" id="UP000240542"/>
    </source>
</evidence>
<reference evidence="3 4" key="1">
    <citation type="submission" date="2018-03" db="EMBL/GenBank/DDBJ databases">
        <title>Genomic Encyclopedia of Archaeal and Bacterial Type Strains, Phase II (KMG-II): from individual species to whole genera.</title>
        <authorList>
            <person name="Goeker M."/>
        </authorList>
    </citation>
    <scope>NUCLEOTIDE SEQUENCE [LARGE SCALE GENOMIC DNA]</scope>
    <source>
        <strain evidence="3 4">DSM 45312</strain>
    </source>
</reference>